<keyword evidence="2" id="KW-0963">Cytoplasm</keyword>
<evidence type="ECO:0008006" key="11">
    <source>
        <dbReference type="Google" id="ProtNLM"/>
    </source>
</evidence>
<dbReference type="SUPFAM" id="SSF49265">
    <property type="entry name" value="Fibronectin type III"/>
    <property type="match status" value="2"/>
</dbReference>
<sequence length="870" mass="95855">MNENGTSEPLRSSSSIIAQLPFKPPGSPGQPDVNEITNNSVKLNWDKPVSDGGGPITGYWIEKREINSDKWIPVNLSPCQSNRYTVASLIEDYTYEFRVIAENEAGKGTPSDATKPTKIKDPNASIAPDFIKKLKDTDGNEGKTIRLEAEVIGTPIPDIEWFKGTKEISQNAKYTITRDGDKCILVITNATPDDIDEYTIKARNKGGSRVSRCNVNVRSPPKFRLPPKYQDVLNYDKGEPIVIKIPYTGSPLPNVTLTKDGKDLTKDKNVSIDISDRAITLTIRNGDKNTSGPYKIKLGNNLEPPGSPGQPDVNEITNNSVKLNWDKPVSDGGGPITGYWIEKREVNSDKWIPVNLSPCQSNRYTVASLIEDYTYEFRIIAENEAGKGAPSDATKSTKIKDPNAAIAPDFIKKLKDTDGNEGKTIRLEAEVIGTPIPDIEWFKGSKEISQNAKYTITRDGDKCILVITNATPDDIDEYTIKARNKGGSRVSRCNVNIRSPPKLRLPLKYQDILNYDKGEPIVIKIPYTGSPLPNVTLTKDGKDLTKDKNVSIDISDRAITLTIRNGDKNTTGPYKIKLGNNLEIPENPDFRREHDGNIFKLVVTEVFPEDSGVFSALLKGTLASETRVSSCSVIIQARDEEPLDPCFGQFPQSVSLEEGSRAKFSCKLSGSTPMTAEWNFNGKPLDRESSRFTFTNNETDFSLEIPVVLATDEGQYHVTVSNDKGEITAAYSIHVDQSFPEDSGVFSALLKGTLASETRVSSCSVIIQARDEEPLDPCFGQFPQSVSLEEGGRAKFSCKLSGSTPMTAEWNFNGKPLDRESSRFTFTNNETDFSLEIPVVLATDEGQYHVTVSNDKGEITAAYSIHVDQS</sequence>
<evidence type="ECO:0000313" key="9">
    <source>
        <dbReference type="EMBL" id="CAF1005567.1"/>
    </source>
</evidence>
<keyword evidence="3" id="KW-0677">Repeat</keyword>
<dbReference type="PROSITE" id="PS50853">
    <property type="entry name" value="FN3"/>
    <property type="match status" value="2"/>
</dbReference>
<dbReference type="Pfam" id="PF07679">
    <property type="entry name" value="I-set"/>
    <property type="match status" value="6"/>
</dbReference>
<feature type="domain" description="Ig-like" evidence="7">
    <location>
        <begin position="645"/>
        <end position="734"/>
    </location>
</feature>
<feature type="domain" description="Ig-like" evidence="7">
    <location>
        <begin position="402"/>
        <end position="496"/>
    </location>
</feature>
<dbReference type="FunFam" id="2.60.40.10:FF:000031">
    <property type="entry name" value="Myosin-binding protein C, slow type"/>
    <property type="match status" value="2"/>
</dbReference>
<evidence type="ECO:0000256" key="4">
    <source>
        <dbReference type="ARBA" id="ARBA00023157"/>
    </source>
</evidence>
<reference evidence="9" key="1">
    <citation type="submission" date="2021-02" db="EMBL/GenBank/DDBJ databases">
        <authorList>
            <person name="Nowell W R."/>
        </authorList>
    </citation>
    <scope>NUCLEOTIDE SEQUENCE</scope>
</reference>
<dbReference type="Gene3D" id="2.60.40.10">
    <property type="entry name" value="Immunoglobulins"/>
    <property type="match status" value="8"/>
</dbReference>
<dbReference type="PROSITE" id="PS50835">
    <property type="entry name" value="IG_LIKE"/>
    <property type="match status" value="4"/>
</dbReference>
<dbReference type="SMART" id="SM00409">
    <property type="entry name" value="IG"/>
    <property type="match status" value="6"/>
</dbReference>
<evidence type="ECO:0000256" key="2">
    <source>
        <dbReference type="ARBA" id="ARBA00022490"/>
    </source>
</evidence>
<dbReference type="SUPFAM" id="SSF48726">
    <property type="entry name" value="Immunoglobulin"/>
    <property type="match status" value="6"/>
</dbReference>
<accession>A0A814H467</accession>
<feature type="domain" description="Ig-like" evidence="7">
    <location>
        <begin position="777"/>
        <end position="866"/>
    </location>
</feature>
<dbReference type="SMART" id="SM00408">
    <property type="entry name" value="IGc2"/>
    <property type="match status" value="4"/>
</dbReference>
<dbReference type="AlphaFoldDB" id="A0A814H467"/>
<dbReference type="InterPro" id="IPR036116">
    <property type="entry name" value="FN3_sf"/>
</dbReference>
<dbReference type="InterPro" id="IPR036179">
    <property type="entry name" value="Ig-like_dom_sf"/>
</dbReference>
<feature type="domain" description="Fibronectin type-III" evidence="8">
    <location>
        <begin position="307"/>
        <end position="402"/>
    </location>
</feature>
<keyword evidence="5" id="KW-0393">Immunoglobulin domain</keyword>
<feature type="region of interest" description="Disordered" evidence="6">
    <location>
        <begin position="1"/>
        <end position="36"/>
    </location>
</feature>
<dbReference type="InterPro" id="IPR050964">
    <property type="entry name" value="Striated_Muscle_Regulatory"/>
</dbReference>
<dbReference type="EMBL" id="CAJNOE010000169">
    <property type="protein sequence ID" value="CAF1005567.1"/>
    <property type="molecule type" value="Genomic_DNA"/>
</dbReference>
<dbReference type="PANTHER" id="PTHR13817:SF151">
    <property type="entry name" value="TITIN"/>
    <property type="match status" value="1"/>
</dbReference>
<evidence type="ECO:0000259" key="8">
    <source>
        <dbReference type="PROSITE" id="PS50853"/>
    </source>
</evidence>
<keyword evidence="4" id="KW-1015">Disulfide bond</keyword>
<dbReference type="InterPro" id="IPR003961">
    <property type="entry name" value="FN3_dom"/>
</dbReference>
<evidence type="ECO:0000256" key="6">
    <source>
        <dbReference type="SAM" id="MobiDB-lite"/>
    </source>
</evidence>
<dbReference type="GO" id="GO:0031430">
    <property type="term" value="C:M band"/>
    <property type="evidence" value="ECO:0007669"/>
    <property type="project" value="TreeGrafter"/>
</dbReference>
<dbReference type="CDD" id="cd00063">
    <property type="entry name" value="FN3"/>
    <property type="match status" value="2"/>
</dbReference>
<protein>
    <recommendedName>
        <fullName evidence="11">Titin</fullName>
    </recommendedName>
</protein>
<comment type="subcellular location">
    <subcellularLocation>
        <location evidence="1">Cytoplasm</location>
    </subcellularLocation>
</comment>
<dbReference type="SMART" id="SM00060">
    <property type="entry name" value="FN3"/>
    <property type="match status" value="2"/>
</dbReference>
<evidence type="ECO:0000313" key="10">
    <source>
        <dbReference type="Proteomes" id="UP000663860"/>
    </source>
</evidence>
<dbReference type="Pfam" id="PF00041">
    <property type="entry name" value="fn3"/>
    <property type="match status" value="2"/>
</dbReference>
<dbReference type="GO" id="GO:0045214">
    <property type="term" value="P:sarcomere organization"/>
    <property type="evidence" value="ECO:0007669"/>
    <property type="project" value="TreeGrafter"/>
</dbReference>
<feature type="compositionally biased region" description="Polar residues" evidence="6">
    <location>
        <begin position="1"/>
        <end position="17"/>
    </location>
</feature>
<evidence type="ECO:0000256" key="1">
    <source>
        <dbReference type="ARBA" id="ARBA00004496"/>
    </source>
</evidence>
<dbReference type="FunFam" id="2.60.40.10:FF:000127">
    <property type="entry name" value="titin isoform X1"/>
    <property type="match status" value="2"/>
</dbReference>
<dbReference type="PANTHER" id="PTHR13817">
    <property type="entry name" value="TITIN"/>
    <property type="match status" value="1"/>
</dbReference>
<dbReference type="InterPro" id="IPR013783">
    <property type="entry name" value="Ig-like_fold"/>
</dbReference>
<gene>
    <name evidence="9" type="ORF">IZO911_LOCUS17885</name>
</gene>
<dbReference type="FunFam" id="2.60.40.10:FF:000425">
    <property type="entry name" value="Myosin light chain kinase"/>
    <property type="match status" value="2"/>
</dbReference>
<dbReference type="Proteomes" id="UP000663860">
    <property type="component" value="Unassembled WGS sequence"/>
</dbReference>
<evidence type="ECO:0000256" key="3">
    <source>
        <dbReference type="ARBA" id="ARBA00022737"/>
    </source>
</evidence>
<dbReference type="InterPro" id="IPR007110">
    <property type="entry name" value="Ig-like_dom"/>
</dbReference>
<name>A0A814H467_9BILA</name>
<feature type="domain" description="Fibronectin type-III" evidence="8">
    <location>
        <begin position="27"/>
        <end position="122"/>
    </location>
</feature>
<dbReference type="InterPro" id="IPR003598">
    <property type="entry name" value="Ig_sub2"/>
</dbReference>
<organism evidence="9 10">
    <name type="scientific">Adineta steineri</name>
    <dbReference type="NCBI Taxonomy" id="433720"/>
    <lineage>
        <taxon>Eukaryota</taxon>
        <taxon>Metazoa</taxon>
        <taxon>Spiralia</taxon>
        <taxon>Gnathifera</taxon>
        <taxon>Rotifera</taxon>
        <taxon>Eurotatoria</taxon>
        <taxon>Bdelloidea</taxon>
        <taxon>Adinetida</taxon>
        <taxon>Adinetidae</taxon>
        <taxon>Adineta</taxon>
    </lineage>
</organism>
<dbReference type="InterPro" id="IPR013098">
    <property type="entry name" value="Ig_I-set"/>
</dbReference>
<evidence type="ECO:0000259" key="7">
    <source>
        <dbReference type="PROSITE" id="PS50835"/>
    </source>
</evidence>
<dbReference type="PRINTS" id="PR00014">
    <property type="entry name" value="FNTYPEIII"/>
</dbReference>
<dbReference type="FunFam" id="2.60.40.10:FF:000032">
    <property type="entry name" value="palladin isoform X1"/>
    <property type="match status" value="2"/>
</dbReference>
<comment type="caution">
    <text evidence="9">The sequence shown here is derived from an EMBL/GenBank/DDBJ whole genome shotgun (WGS) entry which is preliminary data.</text>
</comment>
<dbReference type="InterPro" id="IPR003599">
    <property type="entry name" value="Ig_sub"/>
</dbReference>
<feature type="domain" description="Ig-like" evidence="7">
    <location>
        <begin position="122"/>
        <end position="216"/>
    </location>
</feature>
<evidence type="ECO:0000256" key="5">
    <source>
        <dbReference type="ARBA" id="ARBA00023319"/>
    </source>
</evidence>
<proteinExistence type="predicted"/>